<keyword evidence="4" id="KW-1185">Reference proteome</keyword>
<dbReference type="Proteomes" id="UP000198742">
    <property type="component" value="Unassembled WGS sequence"/>
</dbReference>
<reference evidence="4" key="1">
    <citation type="submission" date="2016-10" db="EMBL/GenBank/DDBJ databases">
        <authorList>
            <person name="Varghese N."/>
            <person name="Submissions S."/>
        </authorList>
    </citation>
    <scope>NUCLEOTIDE SEQUENCE [LARGE SCALE GENOMIC DNA]</scope>
    <source>
        <strain evidence="4">DSM 22017</strain>
    </source>
</reference>
<dbReference type="Gene3D" id="3.90.180.10">
    <property type="entry name" value="Medium-chain alcohol dehydrogenases, catalytic domain"/>
    <property type="match status" value="1"/>
</dbReference>
<dbReference type="InterPro" id="IPR036291">
    <property type="entry name" value="NAD(P)-bd_dom_sf"/>
</dbReference>
<dbReference type="Gene3D" id="3.40.50.720">
    <property type="entry name" value="NAD(P)-binding Rossmann-like Domain"/>
    <property type="match status" value="1"/>
</dbReference>
<gene>
    <name evidence="3" type="ORF">SAMN04489844_1342</name>
</gene>
<keyword evidence="1" id="KW-0560">Oxidoreductase</keyword>
<dbReference type="PANTHER" id="PTHR11695">
    <property type="entry name" value="ALCOHOL DEHYDROGENASE RELATED"/>
    <property type="match status" value="1"/>
</dbReference>
<dbReference type="InterPro" id="IPR002364">
    <property type="entry name" value="Quin_OxRdtase/zeta-crystal_CS"/>
</dbReference>
<feature type="domain" description="Enoyl reductase (ER)" evidence="2">
    <location>
        <begin position="11"/>
        <end position="328"/>
    </location>
</feature>
<dbReference type="InterPro" id="IPR011032">
    <property type="entry name" value="GroES-like_sf"/>
</dbReference>
<dbReference type="Pfam" id="PF08240">
    <property type="entry name" value="ADH_N"/>
    <property type="match status" value="1"/>
</dbReference>
<evidence type="ECO:0000259" key="2">
    <source>
        <dbReference type="SMART" id="SM00829"/>
    </source>
</evidence>
<evidence type="ECO:0000313" key="3">
    <source>
        <dbReference type="EMBL" id="SEB92792.1"/>
    </source>
</evidence>
<dbReference type="InterPro" id="IPR020843">
    <property type="entry name" value="ER"/>
</dbReference>
<dbReference type="PROSITE" id="PS01162">
    <property type="entry name" value="QOR_ZETA_CRYSTAL"/>
    <property type="match status" value="1"/>
</dbReference>
<dbReference type="Pfam" id="PF13602">
    <property type="entry name" value="ADH_zinc_N_2"/>
    <property type="match status" value="1"/>
</dbReference>
<dbReference type="OrthoDB" id="9801186at2"/>
<dbReference type="PANTHER" id="PTHR11695:SF294">
    <property type="entry name" value="RETICULON-4-INTERACTING PROTEIN 1, MITOCHONDRIAL"/>
    <property type="match status" value="1"/>
</dbReference>
<evidence type="ECO:0000313" key="4">
    <source>
        <dbReference type="Proteomes" id="UP000198742"/>
    </source>
</evidence>
<dbReference type="InterPro" id="IPR050700">
    <property type="entry name" value="YIM1/Zinc_Alcohol_DH_Fams"/>
</dbReference>
<protein>
    <submittedName>
        <fullName evidence="3">NADPH:quinone reductase</fullName>
    </submittedName>
</protein>
<dbReference type="GO" id="GO:0008270">
    <property type="term" value="F:zinc ion binding"/>
    <property type="evidence" value="ECO:0007669"/>
    <property type="project" value="InterPro"/>
</dbReference>
<dbReference type="STRING" id="402596.SAMN04489844_1342"/>
<dbReference type="CDD" id="cd05289">
    <property type="entry name" value="MDR_like_2"/>
    <property type="match status" value="1"/>
</dbReference>
<dbReference type="GO" id="GO:0016491">
    <property type="term" value="F:oxidoreductase activity"/>
    <property type="evidence" value="ECO:0007669"/>
    <property type="project" value="UniProtKB-KW"/>
</dbReference>
<organism evidence="3 4">
    <name type="scientific">Nocardioides exalbidus</name>
    <dbReference type="NCBI Taxonomy" id="402596"/>
    <lineage>
        <taxon>Bacteria</taxon>
        <taxon>Bacillati</taxon>
        <taxon>Actinomycetota</taxon>
        <taxon>Actinomycetes</taxon>
        <taxon>Propionibacteriales</taxon>
        <taxon>Nocardioidaceae</taxon>
        <taxon>Nocardioides</taxon>
    </lineage>
</organism>
<dbReference type="RefSeq" id="WP_090968415.1">
    <property type="nucleotide sequence ID" value="NZ_FNRT01000002.1"/>
</dbReference>
<dbReference type="EMBL" id="FNRT01000002">
    <property type="protein sequence ID" value="SEB92792.1"/>
    <property type="molecule type" value="Genomic_DNA"/>
</dbReference>
<dbReference type="SUPFAM" id="SSF50129">
    <property type="entry name" value="GroES-like"/>
    <property type="match status" value="1"/>
</dbReference>
<sequence length="336" mass="35403">MKAFVVRRYGGPVVPDELPEPSAGPGDVVVDVRAASVNPLDSMLRRGDLKQVLSYRPPFALGHDLAGVVVAVGAGVSAFSVGDEVIARVRDGRIGTFAERIAVDAADLAPKPSSLTMAEAGAVPLVALAAWQVLVEVADVQPGQRVLVHGGAGGLGSTVIQVAKHLGAHVATTVSTRDVVKARELGADEVVDYTAATDFADVLAGYDVVVDSVGGETLLRSMTVMRPGGIAVSVVGPPDPAFARSAGRPLLAPVMALLSRGVRRQARRHRVRYAFWFMRADGARLAELGRLYDAGVLRPVLDRTFAFEDTVDAVEHVEQGRARGKVVITRRQDPGT</sequence>
<dbReference type="SMART" id="SM00829">
    <property type="entry name" value="PKS_ER"/>
    <property type="match status" value="1"/>
</dbReference>
<dbReference type="InterPro" id="IPR013154">
    <property type="entry name" value="ADH-like_N"/>
</dbReference>
<proteinExistence type="predicted"/>
<name>A0A1H4NDV3_9ACTN</name>
<dbReference type="AlphaFoldDB" id="A0A1H4NDV3"/>
<accession>A0A1H4NDV3</accession>
<evidence type="ECO:0000256" key="1">
    <source>
        <dbReference type="ARBA" id="ARBA00023002"/>
    </source>
</evidence>
<dbReference type="SUPFAM" id="SSF51735">
    <property type="entry name" value="NAD(P)-binding Rossmann-fold domains"/>
    <property type="match status" value="1"/>
</dbReference>